<evidence type="ECO:0000313" key="5">
    <source>
        <dbReference type="EMBL" id="SKB95815.1"/>
    </source>
</evidence>
<proteinExistence type="predicted"/>
<organism evidence="5 6">
    <name type="scientific">Sphingobacterium nematocida</name>
    <dbReference type="NCBI Taxonomy" id="1513896"/>
    <lineage>
        <taxon>Bacteria</taxon>
        <taxon>Pseudomonadati</taxon>
        <taxon>Bacteroidota</taxon>
        <taxon>Sphingobacteriia</taxon>
        <taxon>Sphingobacteriales</taxon>
        <taxon>Sphingobacteriaceae</taxon>
        <taxon>Sphingobacterium</taxon>
    </lineage>
</organism>
<dbReference type="CDD" id="cd07377">
    <property type="entry name" value="WHTH_GntR"/>
    <property type="match status" value="1"/>
</dbReference>
<dbReference type="SMART" id="SM00895">
    <property type="entry name" value="FCD"/>
    <property type="match status" value="1"/>
</dbReference>
<reference evidence="6" key="1">
    <citation type="submission" date="2017-02" db="EMBL/GenBank/DDBJ databases">
        <authorList>
            <person name="Varghese N."/>
            <person name="Submissions S."/>
        </authorList>
    </citation>
    <scope>NUCLEOTIDE SEQUENCE [LARGE SCALE GENOMIC DNA]</scope>
    <source>
        <strain evidence="6">DSM 24091</strain>
    </source>
</reference>
<evidence type="ECO:0000256" key="1">
    <source>
        <dbReference type="ARBA" id="ARBA00023015"/>
    </source>
</evidence>
<dbReference type="SMART" id="SM00345">
    <property type="entry name" value="HTH_GNTR"/>
    <property type="match status" value="1"/>
</dbReference>
<keyword evidence="2 5" id="KW-0238">DNA-binding</keyword>
<dbReference type="AlphaFoldDB" id="A0A1T5FI31"/>
<dbReference type="GO" id="GO:0003677">
    <property type="term" value="F:DNA binding"/>
    <property type="evidence" value="ECO:0007669"/>
    <property type="project" value="UniProtKB-KW"/>
</dbReference>
<gene>
    <name evidence="5" type="ORF">SAMN05660841_03278</name>
</gene>
<dbReference type="PANTHER" id="PTHR43537">
    <property type="entry name" value="TRANSCRIPTIONAL REGULATOR, GNTR FAMILY"/>
    <property type="match status" value="1"/>
</dbReference>
<evidence type="ECO:0000313" key="6">
    <source>
        <dbReference type="Proteomes" id="UP000190150"/>
    </source>
</evidence>
<dbReference type="InterPro" id="IPR036388">
    <property type="entry name" value="WH-like_DNA-bd_sf"/>
</dbReference>
<dbReference type="Pfam" id="PF00392">
    <property type="entry name" value="GntR"/>
    <property type="match status" value="1"/>
</dbReference>
<keyword evidence="1" id="KW-0805">Transcription regulation</keyword>
<name>A0A1T5FI31_9SPHI</name>
<dbReference type="PANTHER" id="PTHR43537:SF47">
    <property type="entry name" value="REGULATORY PROTEIN GNTR HTH"/>
    <property type="match status" value="1"/>
</dbReference>
<dbReference type="STRING" id="1513896.SAMN05660841_03278"/>
<dbReference type="InterPro" id="IPR036390">
    <property type="entry name" value="WH_DNA-bd_sf"/>
</dbReference>
<accession>A0A1T5FI31</accession>
<dbReference type="InterPro" id="IPR008920">
    <property type="entry name" value="TF_FadR/GntR_C"/>
</dbReference>
<dbReference type="RefSeq" id="WP_079644670.1">
    <property type="nucleotide sequence ID" value="NZ_FUZF01000016.1"/>
</dbReference>
<dbReference type="SUPFAM" id="SSF46785">
    <property type="entry name" value="Winged helix' DNA-binding domain"/>
    <property type="match status" value="1"/>
</dbReference>
<dbReference type="Proteomes" id="UP000190150">
    <property type="component" value="Unassembled WGS sequence"/>
</dbReference>
<sequence length="216" mass="24527">MMIQKKSLAQEVADSLQHSIERGAFAINEKLPTEPELMQKFGVGRSTIREAIKYLSQLGFVNVQQGLGTFVVSHSSNNILDEKIERADFADIFEVRQLLELKIVEKAAINRTEAHLQKMKRKLEERKQYAEKGDMLHCIHADVDFHITVAESCGNTILHELYKTMSVHVSKFFLTLYNDTATFVESQEIHEDLLQAISAKDAIKATRIATKIIGRI</sequence>
<evidence type="ECO:0000256" key="3">
    <source>
        <dbReference type="ARBA" id="ARBA00023163"/>
    </source>
</evidence>
<dbReference type="PROSITE" id="PS50949">
    <property type="entry name" value="HTH_GNTR"/>
    <property type="match status" value="1"/>
</dbReference>
<evidence type="ECO:0000256" key="2">
    <source>
        <dbReference type="ARBA" id="ARBA00023125"/>
    </source>
</evidence>
<dbReference type="GO" id="GO:0003700">
    <property type="term" value="F:DNA-binding transcription factor activity"/>
    <property type="evidence" value="ECO:0007669"/>
    <property type="project" value="InterPro"/>
</dbReference>
<dbReference type="InterPro" id="IPR000524">
    <property type="entry name" value="Tscrpt_reg_HTH_GntR"/>
</dbReference>
<dbReference type="EMBL" id="FUZF01000016">
    <property type="protein sequence ID" value="SKB95815.1"/>
    <property type="molecule type" value="Genomic_DNA"/>
</dbReference>
<protein>
    <submittedName>
        <fullName evidence="5">DNA-binding transcriptional regulator, FadR family</fullName>
    </submittedName>
</protein>
<dbReference type="InterPro" id="IPR011711">
    <property type="entry name" value="GntR_C"/>
</dbReference>
<dbReference type="OrthoDB" id="9799482at2"/>
<evidence type="ECO:0000259" key="4">
    <source>
        <dbReference type="PROSITE" id="PS50949"/>
    </source>
</evidence>
<dbReference type="SUPFAM" id="SSF48008">
    <property type="entry name" value="GntR ligand-binding domain-like"/>
    <property type="match status" value="1"/>
</dbReference>
<dbReference type="Gene3D" id="1.10.10.10">
    <property type="entry name" value="Winged helix-like DNA-binding domain superfamily/Winged helix DNA-binding domain"/>
    <property type="match status" value="1"/>
</dbReference>
<keyword evidence="6" id="KW-1185">Reference proteome</keyword>
<keyword evidence="3" id="KW-0804">Transcription</keyword>
<dbReference type="PRINTS" id="PR00035">
    <property type="entry name" value="HTHGNTR"/>
</dbReference>
<dbReference type="Pfam" id="PF07729">
    <property type="entry name" value="FCD"/>
    <property type="match status" value="1"/>
</dbReference>
<dbReference type="Gene3D" id="1.20.120.530">
    <property type="entry name" value="GntR ligand-binding domain-like"/>
    <property type="match status" value="1"/>
</dbReference>
<feature type="domain" description="HTH gntR-type" evidence="4">
    <location>
        <begin position="6"/>
        <end position="74"/>
    </location>
</feature>